<dbReference type="Pfam" id="PF07083">
    <property type="entry name" value="DUF1351"/>
    <property type="match status" value="1"/>
</dbReference>
<dbReference type="Proteomes" id="UP000269352">
    <property type="component" value="Unassembled WGS sequence"/>
</dbReference>
<evidence type="ECO:0000313" key="1">
    <source>
        <dbReference type="EMBL" id="GBR74905.1"/>
    </source>
</evidence>
<protein>
    <submittedName>
        <fullName evidence="1">Protein DUF1351</fullName>
    </submittedName>
</protein>
<dbReference type="InterPro" id="IPR009785">
    <property type="entry name" value="Prophage_Lj928_Orf309"/>
</dbReference>
<organism evidence="1 2">
    <name type="scientific">Termititenax aidoneus</name>
    <dbReference type="NCBI Taxonomy" id="2218524"/>
    <lineage>
        <taxon>Bacteria</taxon>
        <taxon>Bacillati</taxon>
        <taxon>Candidatus Margulisiibacteriota</taxon>
        <taxon>Candidatus Termititenacia</taxon>
        <taxon>Candidatus Termititenacales</taxon>
        <taxon>Candidatus Termititenacaceae</taxon>
        <taxon>Candidatus Termititenax</taxon>
    </lineage>
</organism>
<reference evidence="1 2" key="1">
    <citation type="journal article" date="2019" name="ISME J.">
        <title>Genome analyses of uncultured TG2/ZB3 bacteria in 'Margulisbacteria' specifically attached to ectosymbiotic spirochetes of protists in the termite gut.</title>
        <authorList>
            <person name="Utami Y.D."/>
            <person name="Kuwahara H."/>
            <person name="Igai K."/>
            <person name="Murakami T."/>
            <person name="Sugaya K."/>
            <person name="Morikawa T."/>
            <person name="Nagura Y."/>
            <person name="Yuki M."/>
            <person name="Deevong P."/>
            <person name="Inoue T."/>
            <person name="Kihara K."/>
            <person name="Lo N."/>
            <person name="Yamada A."/>
            <person name="Ohkuma M."/>
            <person name="Hongoh Y."/>
        </authorList>
    </citation>
    <scope>NUCLEOTIDE SEQUENCE [LARGE SCALE GENOMIC DNA]</scope>
    <source>
        <strain evidence="1">NkOx7-01</strain>
    </source>
</reference>
<dbReference type="AlphaFoldDB" id="A0A388TDB0"/>
<evidence type="ECO:0000313" key="2">
    <source>
        <dbReference type="Proteomes" id="UP000269352"/>
    </source>
</evidence>
<accession>A0A388TDB0</accession>
<gene>
    <name evidence="1" type="ORF">NO1_1998</name>
</gene>
<proteinExistence type="predicted"/>
<name>A0A388TDB0_TERA1</name>
<comment type="caution">
    <text evidence="1">The sequence shown here is derived from an EMBL/GenBank/DDBJ whole genome shotgun (WGS) entry which is preliminary data.</text>
</comment>
<sequence>MAENSLTLVVTDEALLKEVTFNYEQLKNALSARLEKYNKLVVTEDAINAAKTDRAGLNKLEKSLADKQKEIQQKLLGGFDTKLKELRGMVSEASGSIDSQVKKFEQIEKDAKKADIESIYADNVGELSALLPFGRLFQASWLNKTAKIAAIEKELLEKIEMVRKDLTVIDSLKVDPDIAVAVKDFYLETLNLSQALARKSYLEQQKVNLAALKAKTDIQNATAGQSEPIQKLGAALQDVIQDAADAVQLEQIDFRIWVTPEQKLSVKEFLQTNKIKYGKVE</sequence>
<keyword evidence="2" id="KW-1185">Reference proteome</keyword>
<dbReference type="EMBL" id="BGZN01000103">
    <property type="protein sequence ID" value="GBR74905.1"/>
    <property type="molecule type" value="Genomic_DNA"/>
</dbReference>